<dbReference type="InterPro" id="IPR036894">
    <property type="entry name" value="YbaB-like_sf"/>
</dbReference>
<comment type="caution">
    <text evidence="1">The sequence shown here is derived from an EMBL/GenBank/DDBJ whole genome shotgun (WGS) entry which is preliminary data.</text>
</comment>
<dbReference type="RefSeq" id="WP_103209445.1">
    <property type="nucleotide sequence ID" value="NZ_BJML01000004.1"/>
</dbReference>
<dbReference type="Pfam" id="PF02575">
    <property type="entry name" value="YbaB_DNA_bd"/>
    <property type="match status" value="1"/>
</dbReference>
<name>A0A4Y3QND4_MICTE</name>
<reference evidence="1 2" key="1">
    <citation type="submission" date="2019-06" db="EMBL/GenBank/DDBJ databases">
        <title>Whole genome shotgun sequence of Microbacterium testaceum NBRC 12675.</title>
        <authorList>
            <person name="Hosoyama A."/>
            <person name="Uohara A."/>
            <person name="Ohji S."/>
            <person name="Ichikawa N."/>
        </authorList>
    </citation>
    <scope>NUCLEOTIDE SEQUENCE [LARGE SCALE GENOMIC DNA]</scope>
    <source>
        <strain evidence="1 2">NBRC 12675</strain>
    </source>
</reference>
<accession>A0A4Y3QND4</accession>
<evidence type="ECO:0008006" key="3">
    <source>
        <dbReference type="Google" id="ProtNLM"/>
    </source>
</evidence>
<dbReference type="Gene3D" id="3.30.1310.10">
    <property type="entry name" value="Nucleoid-associated protein YbaB-like domain"/>
    <property type="match status" value="1"/>
</dbReference>
<protein>
    <recommendedName>
        <fullName evidence="3">YbaB/EbfC DNA-binding family protein</fullName>
    </recommendedName>
</protein>
<organism evidence="1 2">
    <name type="scientific">Microbacterium testaceum</name>
    <name type="common">Aureobacterium testaceum</name>
    <name type="synonym">Brevibacterium testaceum</name>
    <dbReference type="NCBI Taxonomy" id="2033"/>
    <lineage>
        <taxon>Bacteria</taxon>
        <taxon>Bacillati</taxon>
        <taxon>Actinomycetota</taxon>
        <taxon>Actinomycetes</taxon>
        <taxon>Micrococcales</taxon>
        <taxon>Microbacteriaceae</taxon>
        <taxon>Microbacterium</taxon>
    </lineage>
</organism>
<dbReference type="Proteomes" id="UP000319525">
    <property type="component" value="Unassembled WGS sequence"/>
</dbReference>
<gene>
    <name evidence="1" type="ORF">MTE01_15650</name>
</gene>
<dbReference type="GO" id="GO:0003677">
    <property type="term" value="F:DNA binding"/>
    <property type="evidence" value="ECO:0007669"/>
    <property type="project" value="InterPro"/>
</dbReference>
<sequence length="126" mass="13606">MPLDPEESFAQVEADVRRAEMRAAQMPVFEATVASVRGTGRSRGRDVIAQVDSGGRVVDLRLSEAALARGAQRLSAEILSTIRQAEVDARESTLRAVSELLGADDPIVAQLRDTEPASPERTLHGR</sequence>
<dbReference type="OrthoDB" id="5078108at2"/>
<dbReference type="AlphaFoldDB" id="A0A4Y3QND4"/>
<proteinExistence type="predicted"/>
<evidence type="ECO:0000313" key="1">
    <source>
        <dbReference type="EMBL" id="GEB45620.1"/>
    </source>
</evidence>
<dbReference type="GeneID" id="57144258"/>
<evidence type="ECO:0000313" key="2">
    <source>
        <dbReference type="Proteomes" id="UP000319525"/>
    </source>
</evidence>
<dbReference type="EMBL" id="BJML01000004">
    <property type="protein sequence ID" value="GEB45620.1"/>
    <property type="molecule type" value="Genomic_DNA"/>
</dbReference>
<dbReference type="InterPro" id="IPR004401">
    <property type="entry name" value="YbaB/EbfC"/>
</dbReference>